<proteinExistence type="predicted"/>
<evidence type="ECO:0000259" key="2">
    <source>
        <dbReference type="Pfam" id="PF06458"/>
    </source>
</evidence>
<keyword evidence="4" id="KW-1185">Reference proteome</keyword>
<dbReference type="RefSeq" id="WP_130851432.1">
    <property type="nucleotide sequence ID" value="NZ_UYIG01000024.1"/>
</dbReference>
<protein>
    <recommendedName>
        <fullName evidence="2">MucBP domain-containing protein</fullName>
    </recommendedName>
</protein>
<feature type="domain" description="MucBP" evidence="2">
    <location>
        <begin position="38"/>
        <end position="100"/>
    </location>
</feature>
<dbReference type="Pfam" id="PF06458">
    <property type="entry name" value="MucBP"/>
    <property type="match status" value="1"/>
</dbReference>
<dbReference type="InterPro" id="IPR009459">
    <property type="entry name" value="MucBP_dom"/>
</dbReference>
<evidence type="ECO:0000256" key="1">
    <source>
        <dbReference type="ARBA" id="ARBA00022737"/>
    </source>
</evidence>
<dbReference type="Proteomes" id="UP000289996">
    <property type="component" value="Unassembled WGS sequence"/>
</dbReference>
<name>A0A660E3N9_9LACO</name>
<dbReference type="OrthoDB" id="2301910at2"/>
<accession>A0A660E3N9</accession>
<keyword evidence="1" id="KW-0677">Repeat</keyword>
<evidence type="ECO:0000313" key="3">
    <source>
        <dbReference type="EMBL" id="VDG27559.1"/>
    </source>
</evidence>
<sequence>MVKLRKSWGMLVGLMMVGFGLFMGPKQNVAQAAVHKGTITIVYKMNTGGVLDQDKVTGKIGKSYTAKGNVFDHNKNLLLQGSVKRKLVFKAKPQKVVFVYAVPYVNIKPTKIGTLYQTVYADKTLKSLQLSGKGAYRYDVSSTGDKGVMNVGEISFFDIAVQRPKHILFKKTGVTKKFTNRGKTYTARISRKKGHFKFVVKQPNGRIKTTDFNLKRYTVSAK</sequence>
<reference evidence="3 4" key="1">
    <citation type="submission" date="2018-11" db="EMBL/GenBank/DDBJ databases">
        <authorList>
            <person name="Wuyts S."/>
        </authorList>
    </citation>
    <scope>NUCLEOTIDE SEQUENCE [LARGE SCALE GENOMIC DNA]</scope>
    <source>
        <strain evidence="3">Lactobacillus mudanjiangensis AMBF249</strain>
    </source>
</reference>
<dbReference type="EMBL" id="UYIG01000024">
    <property type="protein sequence ID" value="VDG27559.1"/>
    <property type="molecule type" value="Genomic_DNA"/>
</dbReference>
<evidence type="ECO:0000313" key="4">
    <source>
        <dbReference type="Proteomes" id="UP000289996"/>
    </source>
</evidence>
<gene>
    <name evidence="3" type="ORF">MUDAN_MDHGFNIF_02416</name>
</gene>
<organism evidence="3 4">
    <name type="scientific">Lactiplantibacillus mudanjiangensis</name>
    <dbReference type="NCBI Taxonomy" id="1296538"/>
    <lineage>
        <taxon>Bacteria</taxon>
        <taxon>Bacillati</taxon>
        <taxon>Bacillota</taxon>
        <taxon>Bacilli</taxon>
        <taxon>Lactobacillales</taxon>
        <taxon>Lactobacillaceae</taxon>
        <taxon>Lactiplantibacillus</taxon>
    </lineage>
</organism>
<dbReference type="AlphaFoldDB" id="A0A660E3N9"/>